<dbReference type="InterPro" id="IPR013783">
    <property type="entry name" value="Ig-like_fold"/>
</dbReference>
<dbReference type="InterPro" id="IPR054593">
    <property type="entry name" value="Beta-mannosidase-like_N2"/>
</dbReference>
<dbReference type="SUPFAM" id="SSF49265">
    <property type="entry name" value="Fibronectin type III"/>
    <property type="match status" value="1"/>
</dbReference>
<dbReference type="PANTHER" id="PTHR36848">
    <property type="entry name" value="DNA-BINDING PROTEIN (PUTATIVE SECRETED PROTEIN)-RELATED"/>
    <property type="match status" value="1"/>
</dbReference>
<evidence type="ECO:0000313" key="5">
    <source>
        <dbReference type="Proteomes" id="UP000306509"/>
    </source>
</evidence>
<organism evidence="4 5">
    <name type="scientific">Robinsoniella peoriensis</name>
    <dbReference type="NCBI Taxonomy" id="180332"/>
    <lineage>
        <taxon>Bacteria</taxon>
        <taxon>Bacillati</taxon>
        <taxon>Bacillota</taxon>
        <taxon>Clostridia</taxon>
        <taxon>Lachnospirales</taxon>
        <taxon>Lachnospiraceae</taxon>
        <taxon>Robinsoniella</taxon>
    </lineage>
</organism>
<dbReference type="Gene3D" id="2.60.40.1080">
    <property type="match status" value="1"/>
</dbReference>
<dbReference type="InterPro" id="IPR022038">
    <property type="entry name" value="Ig-like_bact"/>
</dbReference>
<dbReference type="Gene3D" id="2.60.40.3630">
    <property type="match status" value="1"/>
</dbReference>
<dbReference type="EMBL" id="QGQD01000060">
    <property type="protein sequence ID" value="TLD00018.1"/>
    <property type="molecule type" value="Genomic_DNA"/>
</dbReference>
<dbReference type="Pfam" id="PF07523">
    <property type="entry name" value="Big_3"/>
    <property type="match status" value="1"/>
</dbReference>
<dbReference type="InterPro" id="IPR053161">
    <property type="entry name" value="Ulvan_degrading_GH"/>
</dbReference>
<dbReference type="InterPro" id="IPR003961">
    <property type="entry name" value="FN3_dom"/>
</dbReference>
<dbReference type="SMART" id="SM00060">
    <property type="entry name" value="FN3"/>
    <property type="match status" value="2"/>
</dbReference>
<dbReference type="InterPro" id="IPR003343">
    <property type="entry name" value="Big_2"/>
</dbReference>
<dbReference type="RefSeq" id="WP_138002845.1">
    <property type="nucleotide sequence ID" value="NZ_QGQD01000060.1"/>
</dbReference>
<reference evidence="4 5" key="1">
    <citation type="journal article" date="2019" name="Anaerobe">
        <title>Detection of Robinsoniella peoriensis in multiple bone samples of a trauma patient.</title>
        <authorList>
            <person name="Schrottner P."/>
            <person name="Hartwich K."/>
            <person name="Bunk B."/>
            <person name="Schober I."/>
            <person name="Helbig S."/>
            <person name="Rudolph W.W."/>
            <person name="Gunzer F."/>
        </authorList>
    </citation>
    <scope>NUCLEOTIDE SEQUENCE [LARGE SCALE GENOMIC DNA]</scope>
    <source>
        <strain evidence="4 5">DSM 106044</strain>
    </source>
</reference>
<keyword evidence="5" id="KW-1185">Reference proteome</keyword>
<evidence type="ECO:0000259" key="3">
    <source>
        <dbReference type="PROSITE" id="PS50853"/>
    </source>
</evidence>
<feature type="signal peptide" evidence="2">
    <location>
        <begin position="1"/>
        <end position="22"/>
    </location>
</feature>
<dbReference type="STRING" id="180332.GCA_000797495_03322"/>
<dbReference type="Gene3D" id="2.60.120.260">
    <property type="entry name" value="Galactose-binding domain-like"/>
    <property type="match status" value="1"/>
</dbReference>
<gene>
    <name evidence="4" type="ORF">DSM106044_03108</name>
</gene>
<dbReference type="Proteomes" id="UP000306509">
    <property type="component" value="Unassembled WGS sequence"/>
</dbReference>
<feature type="chain" id="PRO_5039101117" evidence="2">
    <location>
        <begin position="23"/>
        <end position="1358"/>
    </location>
</feature>
<evidence type="ECO:0000256" key="1">
    <source>
        <dbReference type="ARBA" id="ARBA00022801"/>
    </source>
</evidence>
<keyword evidence="2" id="KW-0732">Signal</keyword>
<dbReference type="Pfam" id="PF22666">
    <property type="entry name" value="Glyco_hydro_2_N2"/>
    <property type="match status" value="1"/>
</dbReference>
<keyword evidence="1" id="KW-0378">Hydrolase</keyword>
<sequence length="1358" mass="148274" precursor="true">MRKRKKVIAALLAVSMTAGLWSVPGVEVLNVQAAAASAISSEEFMQPGMDYRPGVRWWWPGGAVDETELQTEIDYLAANGFGYVEINPFGKIEAVNGDEDRIKSIYTPEFYKLLDKAITMAEEKGIVVDLNMGSGWNANSQNVTLADSMGNMALGRVTISGNSLAGEETLSENKAAEAITLPELEQSLFYTENNPKGTLDESMVELQGVLIGELTGNQGMEFVPGSSFMGPTPAYNEFQTKDANGDIITKTYSNQLELNMDNSYFIDARDEMIQDGQVVLSQDILDKIDKEKDYEVIALYYLPSGGKAIDCANDWFVVDHMDSAKVTDYINDWLGEANLNQILQGHQNIRAVFNDSYEFYSDMYYTKDLYALAKDSIANGLGYDFTKYLPTVYKQYSAAPFYMGLGTKDSFLTYSLDANEKSRITYDYNTLVNQKFQEGLAAFESSANSYGLLYRQEAYNPPIDTIGAAKYVDIPEAEQANEFSLIRVASGAHLYGRNLVTCEQYTLGCTPFKNTLEQVKAGYDIMATSGVNNFFYHGFNYRYGAGSEQYGEEGWSPMPTTGINVTQSNTLSPYFTEMNAYASRANYLMQQGKASKDVALYMPFNGSLSETDAVKAMNYNGYTWDAINDDSIVTADTQYSDGKIQVNGGNMTYDAIIVETSKLPVDTMMKLAQMAEAGANIIFYGTLPNAQPGYADGNYETEDQKVADAAAALLENQTGVLANSVEELASVLANVSAPKVSYAENTSLRFNRRTLEDGGELVYIRNIGESQNEVTLQINGDYQNYYWMDLNNGKIYEARANGDHTITMTMKAGTDTLSSTRSMAIALLCEPAGAGFEETVISKGAPDTLDVAPADKTEEVSVEKLTVTADNIGGDSGNTRTVTYTGEVLGKWNDQEFQGGELQKVSADGVYQATYTLNGDLNGQKAVLDLGNVYTAAKVTVNGKEAGNVLYTPYTLDISNLLKTGKNDIQITVTPRKYNRHYDTLVDTGLEGPVTIGFTQKEIKALTITKNPVKTTYTAGEDLDLTGLEVSASYADGTTSKITGYTVSGYDKTKAGTQAVTVSFQGMTASFSVNVNEKAVAVSKVTLNFSAKTLDIGKTVQLSTAIYPDNASNKKVAYTSSDSAIAAVDGNTGKVTAKSAGEAVIKVTAQDGSSQSAQCTVTVKPAKVTSLKVKTRTTNSIELKWNKSSKADGYAILRYDSSKKKYVSIADVKGTKNTYKVSRLKGKTGSKLSPGYIYKFKVQAYKMIAGKKVYANGAVLKTATKPNTAVITKLTGKSSKVTITWKKQSKVSGYEVWMSNKKGSGYKKIKTISKGKTVSYTKKGLKKNKKYYFKVRSYRLVNNQKVYGKLSGAKGYQI</sequence>
<dbReference type="InterPro" id="IPR008979">
    <property type="entry name" value="Galactose-bd-like_sf"/>
</dbReference>
<dbReference type="GO" id="GO:0004553">
    <property type="term" value="F:hydrolase activity, hydrolyzing O-glycosyl compounds"/>
    <property type="evidence" value="ECO:0007669"/>
    <property type="project" value="UniProtKB-ARBA"/>
</dbReference>
<accession>A0A4V6HRQ9</accession>
<dbReference type="PANTHER" id="PTHR36848:SF2">
    <property type="entry name" value="SECRETED PROTEIN"/>
    <property type="match status" value="1"/>
</dbReference>
<dbReference type="InterPro" id="IPR036116">
    <property type="entry name" value="FN3_sf"/>
</dbReference>
<evidence type="ECO:0000256" key="2">
    <source>
        <dbReference type="SAM" id="SignalP"/>
    </source>
</evidence>
<protein>
    <submittedName>
        <fullName evidence="4">Bacterial Ig-like domain (Group 3)</fullName>
    </submittedName>
</protein>
<dbReference type="CDD" id="cd00063">
    <property type="entry name" value="FN3"/>
    <property type="match status" value="1"/>
</dbReference>
<dbReference type="SUPFAM" id="SSF49785">
    <property type="entry name" value="Galactose-binding domain-like"/>
    <property type="match status" value="1"/>
</dbReference>
<dbReference type="InterPro" id="IPR008964">
    <property type="entry name" value="Invasin/intimin_cell_adhesion"/>
</dbReference>
<evidence type="ECO:0000313" key="4">
    <source>
        <dbReference type="EMBL" id="TLD00018.1"/>
    </source>
</evidence>
<dbReference type="Pfam" id="PF17132">
    <property type="entry name" value="Glyco_hydro_106"/>
    <property type="match status" value="1"/>
</dbReference>
<dbReference type="Gene3D" id="2.60.40.10">
    <property type="entry name" value="Immunoglobulins"/>
    <property type="match status" value="2"/>
</dbReference>
<dbReference type="SMART" id="SM00635">
    <property type="entry name" value="BID_2"/>
    <property type="match status" value="1"/>
</dbReference>
<name>A0A4V6HRQ9_9FIRM</name>
<feature type="domain" description="Fibronectin type-III" evidence="3">
    <location>
        <begin position="1265"/>
        <end position="1358"/>
    </location>
</feature>
<dbReference type="PROSITE" id="PS50853">
    <property type="entry name" value="FN3"/>
    <property type="match status" value="1"/>
</dbReference>
<proteinExistence type="predicted"/>
<dbReference type="NCBIfam" id="NF045579">
    <property type="entry name" value="rhamnoside_JR"/>
    <property type="match status" value="1"/>
</dbReference>
<dbReference type="SUPFAM" id="SSF49373">
    <property type="entry name" value="Invasin/intimin cell-adhesion fragments"/>
    <property type="match status" value="1"/>
</dbReference>
<dbReference type="Pfam" id="PF02368">
    <property type="entry name" value="Big_2"/>
    <property type="match status" value="1"/>
</dbReference>
<comment type="caution">
    <text evidence="4">The sequence shown here is derived from an EMBL/GenBank/DDBJ whole genome shotgun (WGS) entry which is preliminary data.</text>
</comment>
<dbReference type="Gene3D" id="3.20.20.80">
    <property type="entry name" value="Glycosidases"/>
    <property type="match status" value="1"/>
</dbReference>